<comment type="caution">
    <text evidence="2">The sequence shown here is derived from an EMBL/GenBank/DDBJ whole genome shotgun (WGS) entry which is preliminary data.</text>
</comment>
<dbReference type="Gene3D" id="3.40.50.10170">
    <property type="match status" value="1"/>
</dbReference>
<dbReference type="AlphaFoldDB" id="A0A239Z3U7"/>
<dbReference type="InterPro" id="IPR043168">
    <property type="entry name" value="DegV_C"/>
</dbReference>
<accession>A0A239Z3U7</accession>
<dbReference type="PROSITE" id="PS51482">
    <property type="entry name" value="DEGV"/>
    <property type="match status" value="1"/>
</dbReference>
<reference evidence="2 3" key="1">
    <citation type="submission" date="2020-05" db="EMBL/GenBank/DDBJ databases">
        <title>Draft genome sequence of Clostridium cochlearium strain AGROS13 isolated from a sheep dairy farm in New Zealand.</title>
        <authorList>
            <person name="Gupta T.B."/>
            <person name="Jauregui R."/>
            <person name="Risson A.N."/>
            <person name="Brightwell G."/>
            <person name="Maclean P."/>
        </authorList>
    </citation>
    <scope>NUCLEOTIDE SEQUENCE [LARGE SCALE GENOMIC DNA]</scope>
    <source>
        <strain evidence="2 3">AGROS13</strain>
    </source>
</reference>
<sequence>MNKIKIITDSTADLSKEIIDKYDIEVIPLLVNFGEESYKDGVDINTSELLRKMESSDEFPGTAQITPQRFIEYYKKYLDEGYKIISLHLSSKMSGTYQSACLAREILEADEAIEIIDSQNVTSGLGLLVIKAARLKEEGFTLDEISKEVKRTIPHIKSGLVFEELTNLVKGGRLSKTAGVVGNILGIRPILTVKDGEMAILDKVRGNKKAIRYVMDYIEEIGIKKDEPCILLHIENEEIRIALEQHLKEKELQFIECEVGCVVGVHSGNRACGIFFIEDY</sequence>
<keyword evidence="1" id="KW-0446">Lipid-binding</keyword>
<dbReference type="NCBIfam" id="TIGR00762">
    <property type="entry name" value="DegV"/>
    <property type="match status" value="1"/>
</dbReference>
<evidence type="ECO:0000313" key="3">
    <source>
        <dbReference type="Proteomes" id="UP000528432"/>
    </source>
</evidence>
<dbReference type="InterPro" id="IPR003797">
    <property type="entry name" value="DegV"/>
</dbReference>
<dbReference type="SUPFAM" id="SSF82549">
    <property type="entry name" value="DAK1/DegV-like"/>
    <property type="match status" value="1"/>
</dbReference>
<gene>
    <name evidence="2" type="ORF">HMJ28_09815</name>
</gene>
<dbReference type="PANTHER" id="PTHR33434:SF2">
    <property type="entry name" value="FATTY ACID-BINDING PROTEIN TM_1468"/>
    <property type="match status" value="1"/>
</dbReference>
<dbReference type="GeneID" id="70576195"/>
<organism evidence="2 3">
    <name type="scientific">Clostridium cochlearium</name>
    <dbReference type="NCBI Taxonomy" id="1494"/>
    <lineage>
        <taxon>Bacteria</taxon>
        <taxon>Bacillati</taxon>
        <taxon>Bacillota</taxon>
        <taxon>Clostridia</taxon>
        <taxon>Eubacteriales</taxon>
        <taxon>Clostridiaceae</taxon>
        <taxon>Clostridium</taxon>
    </lineage>
</organism>
<dbReference type="InterPro" id="IPR050270">
    <property type="entry name" value="DegV_domain_contain"/>
</dbReference>
<dbReference type="EMBL" id="JABFIF010000021">
    <property type="protein sequence ID" value="NOH16679.1"/>
    <property type="molecule type" value="Genomic_DNA"/>
</dbReference>
<name>A0A239Z3U7_CLOCO</name>
<dbReference type="RefSeq" id="WP_095177216.1">
    <property type="nucleotide sequence ID" value="NZ_CP173238.1"/>
</dbReference>
<proteinExistence type="predicted"/>
<protein>
    <submittedName>
        <fullName evidence="2">DegV family protein</fullName>
    </submittedName>
</protein>
<dbReference type="PANTHER" id="PTHR33434">
    <property type="entry name" value="DEGV DOMAIN-CONTAINING PROTEIN DR_1986-RELATED"/>
    <property type="match status" value="1"/>
</dbReference>
<dbReference type="Proteomes" id="UP000528432">
    <property type="component" value="Unassembled WGS sequence"/>
</dbReference>
<evidence type="ECO:0000256" key="1">
    <source>
        <dbReference type="ARBA" id="ARBA00023121"/>
    </source>
</evidence>
<evidence type="ECO:0000313" key="2">
    <source>
        <dbReference type="EMBL" id="NOH16679.1"/>
    </source>
</evidence>
<dbReference type="GO" id="GO:0008289">
    <property type="term" value="F:lipid binding"/>
    <property type="evidence" value="ECO:0007669"/>
    <property type="project" value="UniProtKB-KW"/>
</dbReference>
<dbReference type="Gene3D" id="3.30.1180.10">
    <property type="match status" value="1"/>
</dbReference>
<dbReference type="Pfam" id="PF02645">
    <property type="entry name" value="DegV"/>
    <property type="match status" value="1"/>
</dbReference>